<dbReference type="EMBL" id="SETE01000002">
    <property type="protein sequence ID" value="RYM34925.1"/>
    <property type="molecule type" value="Genomic_DNA"/>
</dbReference>
<keyword evidence="2" id="KW-0472">Membrane</keyword>
<name>A0A4Q4KNE8_9FLAO</name>
<protein>
    <submittedName>
        <fullName evidence="3">Uncharacterized protein</fullName>
    </submittedName>
</protein>
<reference evidence="3 4" key="1">
    <citation type="submission" date="2019-02" db="EMBL/GenBank/DDBJ databases">
        <title>Genome sequence of the sea-ice species Brumimicrobium glaciale.</title>
        <authorList>
            <person name="Bowman J.P."/>
        </authorList>
    </citation>
    <scope>NUCLEOTIDE SEQUENCE [LARGE SCALE GENOMIC DNA]</scope>
    <source>
        <strain evidence="3 4">IC156</strain>
    </source>
</reference>
<keyword evidence="1" id="KW-0175">Coiled coil</keyword>
<evidence type="ECO:0000313" key="4">
    <source>
        <dbReference type="Proteomes" id="UP000293952"/>
    </source>
</evidence>
<feature type="transmembrane region" description="Helical" evidence="2">
    <location>
        <begin position="21"/>
        <end position="42"/>
    </location>
</feature>
<organism evidence="3 4">
    <name type="scientific">Brumimicrobium glaciale</name>
    <dbReference type="NCBI Taxonomy" id="200475"/>
    <lineage>
        <taxon>Bacteria</taxon>
        <taxon>Pseudomonadati</taxon>
        <taxon>Bacteroidota</taxon>
        <taxon>Flavobacteriia</taxon>
        <taxon>Flavobacteriales</taxon>
        <taxon>Crocinitomicaceae</taxon>
        <taxon>Brumimicrobium</taxon>
    </lineage>
</organism>
<evidence type="ECO:0000256" key="2">
    <source>
        <dbReference type="SAM" id="Phobius"/>
    </source>
</evidence>
<sequence length="256" mass="29568">MIKFFRKFRQKMLVENKIGKYLIYASGEIILVVIGILIALQINNQNETDKIHDKQDTYLSLIKSEMLNNLESIKAERNSLAKNVNSQRQLIEFMHNQLTLDTISEKVLSKVLAAVLSPTIKVDYENGILSELIASGSLKDIENLVIVNELASWEGKVSKLRDQEKGLRISWHRANIYFENHGNFRTVFDYSSFSDYVEIPKLSSFTSNKQILSSTEFENILLIQLATSMHLHKTNYPDFEEDILNLIHLIEKELFK</sequence>
<keyword evidence="2" id="KW-0812">Transmembrane</keyword>
<accession>A0A4Q4KNE8</accession>
<dbReference type="Pfam" id="PF19578">
    <property type="entry name" value="DUF6090"/>
    <property type="match status" value="1"/>
</dbReference>
<feature type="coiled-coil region" evidence="1">
    <location>
        <begin position="63"/>
        <end position="90"/>
    </location>
</feature>
<dbReference type="AlphaFoldDB" id="A0A4Q4KNE8"/>
<proteinExistence type="predicted"/>
<gene>
    <name evidence="3" type="ORF">ERX46_05995</name>
</gene>
<evidence type="ECO:0000313" key="3">
    <source>
        <dbReference type="EMBL" id="RYM34925.1"/>
    </source>
</evidence>
<keyword evidence="4" id="KW-1185">Reference proteome</keyword>
<keyword evidence="2" id="KW-1133">Transmembrane helix</keyword>
<dbReference type="OrthoDB" id="821805at2"/>
<dbReference type="Proteomes" id="UP000293952">
    <property type="component" value="Unassembled WGS sequence"/>
</dbReference>
<evidence type="ECO:0000256" key="1">
    <source>
        <dbReference type="SAM" id="Coils"/>
    </source>
</evidence>
<dbReference type="InterPro" id="IPR045749">
    <property type="entry name" value="DUF6090"/>
</dbReference>
<comment type="caution">
    <text evidence="3">The sequence shown here is derived from an EMBL/GenBank/DDBJ whole genome shotgun (WGS) entry which is preliminary data.</text>
</comment>